<evidence type="ECO:0000256" key="7">
    <source>
        <dbReference type="ARBA" id="ARBA00023065"/>
    </source>
</evidence>
<keyword evidence="5 9" id="KW-0812">Transmembrane</keyword>
<feature type="transmembrane region" description="Helical" evidence="9">
    <location>
        <begin position="12"/>
        <end position="34"/>
    </location>
</feature>
<dbReference type="PANTHER" id="PTHR32024">
    <property type="entry name" value="TRK SYSTEM POTASSIUM UPTAKE PROTEIN TRKG-RELATED"/>
    <property type="match status" value="1"/>
</dbReference>
<dbReference type="GO" id="GO:0005886">
    <property type="term" value="C:plasma membrane"/>
    <property type="evidence" value="ECO:0007669"/>
    <property type="project" value="UniProtKB-SubCell"/>
</dbReference>
<dbReference type="Proteomes" id="UP000886047">
    <property type="component" value="Unassembled WGS sequence"/>
</dbReference>
<evidence type="ECO:0000256" key="3">
    <source>
        <dbReference type="ARBA" id="ARBA00022448"/>
    </source>
</evidence>
<name>A0A831LVV6_9BACT</name>
<evidence type="ECO:0000256" key="1">
    <source>
        <dbReference type="ARBA" id="ARBA00004651"/>
    </source>
</evidence>
<accession>A0A831LVV6</accession>
<dbReference type="GO" id="GO:0030001">
    <property type="term" value="P:metal ion transport"/>
    <property type="evidence" value="ECO:0007669"/>
    <property type="project" value="UniProtKB-ARBA"/>
</dbReference>
<sequence>MEMNVKIIVRVLGLLLVVEGVAMLLALGISLLYNEYDQKAFFISSGINIGLGAVITYLTRSAKREIGRHEGYIIVTLVWVVFSFFGSLPYILSGAIPNFTNAFFETISGFTTTGSSILDDIEAL</sequence>
<keyword evidence="7" id="KW-0406">Ion transport</keyword>
<keyword evidence="4" id="KW-1003">Cell membrane</keyword>
<reference evidence="10" key="1">
    <citation type="journal article" date="2020" name="mSystems">
        <title>Genome- and Community-Level Interaction Insights into Carbon Utilization and Element Cycling Functions of Hydrothermarchaeota in Hydrothermal Sediment.</title>
        <authorList>
            <person name="Zhou Z."/>
            <person name="Liu Y."/>
            <person name="Xu W."/>
            <person name="Pan J."/>
            <person name="Luo Z.H."/>
            <person name="Li M."/>
        </authorList>
    </citation>
    <scope>NUCLEOTIDE SEQUENCE [LARGE SCALE GENOMIC DNA]</scope>
    <source>
        <strain evidence="10">SpSt-1217</strain>
    </source>
</reference>
<dbReference type="GO" id="GO:0008324">
    <property type="term" value="F:monoatomic cation transmembrane transporter activity"/>
    <property type="evidence" value="ECO:0007669"/>
    <property type="project" value="InterPro"/>
</dbReference>
<feature type="transmembrane region" description="Helical" evidence="9">
    <location>
        <begin position="71"/>
        <end position="92"/>
    </location>
</feature>
<dbReference type="InterPro" id="IPR003445">
    <property type="entry name" value="Cat_transpt"/>
</dbReference>
<protein>
    <submittedName>
        <fullName evidence="10">TrkH family potassium uptake protein</fullName>
    </submittedName>
</protein>
<organism evidence="10">
    <name type="scientific">Mariniphaga anaerophila</name>
    <dbReference type="NCBI Taxonomy" id="1484053"/>
    <lineage>
        <taxon>Bacteria</taxon>
        <taxon>Pseudomonadati</taxon>
        <taxon>Bacteroidota</taxon>
        <taxon>Bacteroidia</taxon>
        <taxon>Marinilabiliales</taxon>
        <taxon>Prolixibacteraceae</taxon>
        <taxon>Mariniphaga</taxon>
    </lineage>
</organism>
<keyword evidence="3" id="KW-0813">Transport</keyword>
<feature type="non-terminal residue" evidence="10">
    <location>
        <position position="124"/>
    </location>
</feature>
<dbReference type="PANTHER" id="PTHR32024:SF2">
    <property type="entry name" value="TRK SYSTEM POTASSIUM UPTAKE PROTEIN TRKG-RELATED"/>
    <property type="match status" value="1"/>
</dbReference>
<evidence type="ECO:0000256" key="6">
    <source>
        <dbReference type="ARBA" id="ARBA00022989"/>
    </source>
</evidence>
<evidence type="ECO:0000256" key="5">
    <source>
        <dbReference type="ARBA" id="ARBA00022692"/>
    </source>
</evidence>
<proteinExistence type="inferred from homology"/>
<evidence type="ECO:0000256" key="9">
    <source>
        <dbReference type="SAM" id="Phobius"/>
    </source>
</evidence>
<dbReference type="AlphaFoldDB" id="A0A831LVV6"/>
<keyword evidence="6 9" id="KW-1133">Transmembrane helix</keyword>
<dbReference type="Pfam" id="PF02386">
    <property type="entry name" value="TrkH"/>
    <property type="match status" value="1"/>
</dbReference>
<gene>
    <name evidence="10" type="ORF">ENN90_11275</name>
</gene>
<comment type="caution">
    <text evidence="10">The sequence shown here is derived from an EMBL/GenBank/DDBJ whole genome shotgun (WGS) entry which is preliminary data.</text>
</comment>
<evidence type="ECO:0000313" key="10">
    <source>
        <dbReference type="EMBL" id="HDR52180.1"/>
    </source>
</evidence>
<keyword evidence="8 9" id="KW-0472">Membrane</keyword>
<comment type="subcellular location">
    <subcellularLocation>
        <location evidence="1">Cell membrane</location>
        <topology evidence="1">Multi-pass membrane protein</topology>
    </subcellularLocation>
</comment>
<evidence type="ECO:0000256" key="4">
    <source>
        <dbReference type="ARBA" id="ARBA00022475"/>
    </source>
</evidence>
<evidence type="ECO:0000256" key="2">
    <source>
        <dbReference type="ARBA" id="ARBA00009137"/>
    </source>
</evidence>
<feature type="transmembrane region" description="Helical" evidence="9">
    <location>
        <begin position="40"/>
        <end position="59"/>
    </location>
</feature>
<dbReference type="EMBL" id="DSDK01000620">
    <property type="protein sequence ID" value="HDR52180.1"/>
    <property type="molecule type" value="Genomic_DNA"/>
</dbReference>
<evidence type="ECO:0000256" key="8">
    <source>
        <dbReference type="ARBA" id="ARBA00023136"/>
    </source>
</evidence>
<comment type="similarity">
    <text evidence="2">Belongs to the TrkH potassium transport family.</text>
</comment>